<keyword evidence="2" id="KW-1133">Transmembrane helix</keyword>
<protein>
    <submittedName>
        <fullName evidence="5">Beta-galactosidase</fullName>
    </submittedName>
</protein>
<dbReference type="InterPro" id="IPR013783">
    <property type="entry name" value="Ig-like_fold"/>
</dbReference>
<accession>X6LGH7</accession>
<dbReference type="GO" id="GO:0030246">
    <property type="term" value="F:carbohydrate binding"/>
    <property type="evidence" value="ECO:0007669"/>
    <property type="project" value="TreeGrafter"/>
</dbReference>
<dbReference type="InterPro" id="IPR017853">
    <property type="entry name" value="GH"/>
</dbReference>
<evidence type="ECO:0000313" key="6">
    <source>
        <dbReference type="Proteomes" id="UP000023152"/>
    </source>
</evidence>
<evidence type="ECO:0000256" key="1">
    <source>
        <dbReference type="ARBA" id="ARBA00007401"/>
    </source>
</evidence>
<dbReference type="SUPFAM" id="SSF51445">
    <property type="entry name" value="(Trans)glycosidases"/>
    <property type="match status" value="1"/>
</dbReference>
<comment type="similarity">
    <text evidence="1">Belongs to the glycosyl hydrolase 2 family.</text>
</comment>
<dbReference type="EMBL" id="ASPP01040996">
    <property type="protein sequence ID" value="ETO00451.1"/>
    <property type="molecule type" value="Genomic_DNA"/>
</dbReference>
<dbReference type="InterPro" id="IPR006102">
    <property type="entry name" value="Ig-like_GH2"/>
</dbReference>
<dbReference type="GO" id="GO:0019391">
    <property type="term" value="P:glucuronoside catabolic process"/>
    <property type="evidence" value="ECO:0007669"/>
    <property type="project" value="TreeGrafter"/>
</dbReference>
<feature type="domain" description="Glycoside hydrolase family 2 immunoglobulin-like beta-sandwich" evidence="3">
    <location>
        <begin position="23"/>
        <end position="98"/>
    </location>
</feature>
<dbReference type="Pfam" id="PF02836">
    <property type="entry name" value="Glyco_hydro_2_C"/>
    <property type="match status" value="1"/>
</dbReference>
<dbReference type="GO" id="GO:0005975">
    <property type="term" value="P:carbohydrate metabolic process"/>
    <property type="evidence" value="ECO:0007669"/>
    <property type="project" value="InterPro"/>
</dbReference>
<keyword evidence="2" id="KW-0472">Membrane</keyword>
<dbReference type="Proteomes" id="UP000023152">
    <property type="component" value="Unassembled WGS sequence"/>
</dbReference>
<dbReference type="PANTHER" id="PTHR10066:SF67">
    <property type="entry name" value="BETA-GLUCURONIDASE"/>
    <property type="match status" value="1"/>
</dbReference>
<dbReference type="OrthoDB" id="408532at2759"/>
<evidence type="ECO:0000313" key="5">
    <source>
        <dbReference type="EMBL" id="ETO00451.1"/>
    </source>
</evidence>
<dbReference type="SUPFAM" id="SSF49303">
    <property type="entry name" value="beta-Galactosidase/glucuronidase domain"/>
    <property type="match status" value="1"/>
</dbReference>
<dbReference type="PANTHER" id="PTHR10066">
    <property type="entry name" value="BETA-GLUCURONIDASE"/>
    <property type="match status" value="1"/>
</dbReference>
<comment type="caution">
    <text evidence="5">The sequence shown here is derived from an EMBL/GenBank/DDBJ whole genome shotgun (WGS) entry which is preliminary data.</text>
</comment>
<reference evidence="5 6" key="1">
    <citation type="journal article" date="2013" name="Curr. Biol.">
        <title>The Genome of the Foraminiferan Reticulomyxa filosa.</title>
        <authorList>
            <person name="Glockner G."/>
            <person name="Hulsmann N."/>
            <person name="Schleicher M."/>
            <person name="Noegel A.A."/>
            <person name="Eichinger L."/>
            <person name="Gallinger C."/>
            <person name="Pawlowski J."/>
            <person name="Sierra R."/>
            <person name="Euteneuer U."/>
            <person name="Pillet L."/>
            <person name="Moustafa A."/>
            <person name="Platzer M."/>
            <person name="Groth M."/>
            <person name="Szafranski K."/>
            <person name="Schliwa M."/>
        </authorList>
    </citation>
    <scope>NUCLEOTIDE SEQUENCE [LARGE SCALE GENOMIC DNA]</scope>
</reference>
<evidence type="ECO:0000259" key="4">
    <source>
        <dbReference type="Pfam" id="PF02836"/>
    </source>
</evidence>
<keyword evidence="6" id="KW-1185">Reference proteome</keyword>
<proteinExistence type="inferred from homology"/>
<evidence type="ECO:0000256" key="2">
    <source>
        <dbReference type="SAM" id="Phobius"/>
    </source>
</evidence>
<feature type="domain" description="Glycoside hydrolase family 2 catalytic" evidence="4">
    <location>
        <begin position="159"/>
        <end position="409"/>
    </location>
</feature>
<organism evidence="5 6">
    <name type="scientific">Reticulomyxa filosa</name>
    <dbReference type="NCBI Taxonomy" id="46433"/>
    <lineage>
        <taxon>Eukaryota</taxon>
        <taxon>Sar</taxon>
        <taxon>Rhizaria</taxon>
        <taxon>Retaria</taxon>
        <taxon>Foraminifera</taxon>
        <taxon>Monothalamids</taxon>
        <taxon>Reticulomyxidae</taxon>
        <taxon>Reticulomyxa</taxon>
    </lineage>
</organism>
<dbReference type="Gene3D" id="3.20.20.80">
    <property type="entry name" value="Glycosidases"/>
    <property type="match status" value="1"/>
</dbReference>
<sequence>MVHTLPRTSNYLQRVEVFPVNLEKGTINVNIVFGKDWQVTERVRFVLTFDDNVTTQEYSSQSTINDNTVKLDQVVVPNPTPWSPSSPNLHTLEVRWVDETYTQTLDAITVLMTFYWSFFYVLSFYITFFFFYMLEQKGSIWSSDNWKTLGPQNKYHATDFEWRDIQMERIQSPSHDVTLLVNAGVNYIRGAHYPQDQRFLDLCDENGIMIWSETLGPKVSVENLTNPYFLKYQVQAVNEMIDSAINNPSVVLWAFYNEGPSNNPEACPGYNVSASAIRQRDTTRYVTWANNKLLQDVCLSNIGDIISFNSYPGWYEQLFNLSYVVEFWSNISYFAQLQWPGKPFLISESGASGIYEYRNTTPVEWSQMYHEQVVEAEITTMFVSPYISGMTMWQFADIKANDQDTALCGRCDYIPNSNNCSYIDINCKRPGGENHKGGVDFWRRPKRAYQVLKQLYKWWHF</sequence>
<evidence type="ECO:0000259" key="3">
    <source>
        <dbReference type="Pfam" id="PF00703"/>
    </source>
</evidence>
<dbReference type="GO" id="GO:0004566">
    <property type="term" value="F:beta-glucuronidase activity"/>
    <property type="evidence" value="ECO:0007669"/>
    <property type="project" value="TreeGrafter"/>
</dbReference>
<dbReference type="InterPro" id="IPR006103">
    <property type="entry name" value="Glyco_hydro_2_cat"/>
</dbReference>
<dbReference type="AlphaFoldDB" id="X6LGH7"/>
<dbReference type="Pfam" id="PF00703">
    <property type="entry name" value="Glyco_hydro_2"/>
    <property type="match status" value="1"/>
</dbReference>
<name>X6LGH7_RETFI</name>
<keyword evidence="2" id="KW-0812">Transmembrane</keyword>
<dbReference type="InterPro" id="IPR036156">
    <property type="entry name" value="Beta-gal/glucu_dom_sf"/>
</dbReference>
<feature type="transmembrane region" description="Helical" evidence="2">
    <location>
        <begin position="114"/>
        <end position="134"/>
    </location>
</feature>
<dbReference type="Gene3D" id="2.60.40.10">
    <property type="entry name" value="Immunoglobulins"/>
    <property type="match status" value="1"/>
</dbReference>
<gene>
    <name evidence="5" type="ORF">RFI_36993</name>
</gene>